<dbReference type="EMBL" id="OP429121">
    <property type="protein sequence ID" value="WEG68833.1"/>
    <property type="molecule type" value="Genomic_DNA"/>
</dbReference>
<accession>A0A9Y1IL31</accession>
<organism evidence="2">
    <name type="scientific">Mastomys natalensis cytomegalovirus 1</name>
    <dbReference type="NCBI Taxonomy" id="2973541"/>
    <lineage>
        <taxon>Viruses</taxon>
        <taxon>Duplodnaviria</taxon>
        <taxon>Heunggongvirae</taxon>
        <taxon>Peploviricota</taxon>
        <taxon>Herviviricetes</taxon>
        <taxon>Herpesvirales</taxon>
        <taxon>Orthoherpesviridae</taxon>
        <taxon>Betaherpesvirinae</taxon>
        <taxon>Muromegalovirus</taxon>
    </lineage>
</organism>
<gene>
    <name evidence="2" type="primary">m119.1</name>
</gene>
<keyword evidence="1" id="KW-0812">Transmembrane</keyword>
<keyword evidence="1" id="KW-0472">Membrane</keyword>
<evidence type="ECO:0000313" key="2">
    <source>
        <dbReference type="EMBL" id="WEG68833.1"/>
    </source>
</evidence>
<protein>
    <submittedName>
        <fullName evidence="2">Membrane protein m119.1</fullName>
    </submittedName>
</protein>
<keyword evidence="1" id="KW-1133">Transmembrane helix</keyword>
<evidence type="ECO:0000256" key="1">
    <source>
        <dbReference type="SAM" id="Phobius"/>
    </source>
</evidence>
<name>A0A9Y1IL31_9BETA</name>
<sequence>MSRLLCLVSSLLYVATASNCNATLGYSYYDYILHANCTIHCSSIVFGEFLFRDKGGIEILDELPTGYLYASTVTRIGSFWGEYLLCQTTNRSLICAALIVVNVTIVIECFGKNGVWPPFPGPFVTDTASPTNTASEPTVEYGPRFYAPLHIRQDKVAATSEPEYDPRIPAVIWAMIGLGFGGTLVWYAHKTTRSRRINI</sequence>
<reference evidence="2" key="2">
    <citation type="submission" date="2023-06" db="EMBL/GenBank/DDBJ databases">
        <title>Isolation and genome sequencing of cytomegaloviruses from Natal multimammate mice (Mastomys natalensis).</title>
        <authorList>
            <person name="Jarvis M.A."/>
            <person name="Davison A.J."/>
        </authorList>
    </citation>
    <scope>NUCLEOTIDE SEQUENCE</scope>
    <source>
        <strain evidence="2">Mnat29</strain>
    </source>
</reference>
<feature type="transmembrane region" description="Helical" evidence="1">
    <location>
        <begin position="170"/>
        <end position="188"/>
    </location>
</feature>
<reference evidence="2" key="1">
    <citation type="submission" date="2022-09" db="EMBL/GenBank/DDBJ databases">
        <authorList>
            <person name="Vucak M."/>
            <person name="Davison A.J."/>
        </authorList>
    </citation>
    <scope>NUCLEOTIDE SEQUENCE</scope>
    <source>
        <strain evidence="2">Mnat29</strain>
    </source>
</reference>
<proteinExistence type="predicted"/>